<comment type="caution">
    <text evidence="7">The sequence shown here is derived from an EMBL/GenBank/DDBJ whole genome shotgun (WGS) entry which is preliminary data.</text>
</comment>
<keyword evidence="4 6" id="KW-1133">Transmembrane helix</keyword>
<keyword evidence="8" id="KW-1185">Reference proteome</keyword>
<proteinExistence type="predicted"/>
<feature type="transmembrane region" description="Helical" evidence="6">
    <location>
        <begin position="342"/>
        <end position="362"/>
    </location>
</feature>
<keyword evidence="5 6" id="KW-0472">Membrane</keyword>
<feature type="transmembrane region" description="Helical" evidence="6">
    <location>
        <begin position="120"/>
        <end position="138"/>
    </location>
</feature>
<dbReference type="GO" id="GO:0016020">
    <property type="term" value="C:membrane"/>
    <property type="evidence" value="ECO:0007669"/>
    <property type="project" value="UniProtKB-SubCell"/>
</dbReference>
<dbReference type="EMBL" id="MCFC01000076">
    <property type="protein sequence ID" value="ORY23677.1"/>
    <property type="molecule type" value="Genomic_DNA"/>
</dbReference>
<dbReference type="AlphaFoldDB" id="A0A1Y2AN84"/>
<organism evidence="7 8">
    <name type="scientific">Naematelia encephala</name>
    <dbReference type="NCBI Taxonomy" id="71784"/>
    <lineage>
        <taxon>Eukaryota</taxon>
        <taxon>Fungi</taxon>
        <taxon>Dikarya</taxon>
        <taxon>Basidiomycota</taxon>
        <taxon>Agaricomycotina</taxon>
        <taxon>Tremellomycetes</taxon>
        <taxon>Tremellales</taxon>
        <taxon>Naemateliaceae</taxon>
        <taxon>Naematelia</taxon>
    </lineage>
</organism>
<accession>A0A1Y2AN84</accession>
<evidence type="ECO:0000256" key="3">
    <source>
        <dbReference type="ARBA" id="ARBA00022692"/>
    </source>
</evidence>
<dbReference type="Proteomes" id="UP000193986">
    <property type="component" value="Unassembled WGS sequence"/>
</dbReference>
<feature type="transmembrane region" description="Helical" evidence="6">
    <location>
        <begin position="317"/>
        <end position="335"/>
    </location>
</feature>
<feature type="transmembrane region" description="Helical" evidence="6">
    <location>
        <begin position="368"/>
        <end position="389"/>
    </location>
</feature>
<feature type="transmembrane region" description="Helical" evidence="6">
    <location>
        <begin position="424"/>
        <end position="449"/>
    </location>
</feature>
<feature type="transmembrane region" description="Helical" evidence="6">
    <location>
        <begin position="206"/>
        <end position="226"/>
    </location>
</feature>
<dbReference type="InterPro" id="IPR011701">
    <property type="entry name" value="MFS"/>
</dbReference>
<keyword evidence="2" id="KW-0813">Transport</keyword>
<evidence type="ECO:0000256" key="5">
    <source>
        <dbReference type="ARBA" id="ARBA00023136"/>
    </source>
</evidence>
<dbReference type="InParanoid" id="A0A1Y2AN84"/>
<keyword evidence="3 6" id="KW-0812">Transmembrane</keyword>
<evidence type="ECO:0000313" key="8">
    <source>
        <dbReference type="Proteomes" id="UP000193986"/>
    </source>
</evidence>
<dbReference type="InterPro" id="IPR036259">
    <property type="entry name" value="MFS_trans_sf"/>
</dbReference>
<evidence type="ECO:0000313" key="7">
    <source>
        <dbReference type="EMBL" id="ORY23677.1"/>
    </source>
</evidence>
<evidence type="ECO:0000256" key="4">
    <source>
        <dbReference type="ARBA" id="ARBA00022989"/>
    </source>
</evidence>
<feature type="transmembrane region" description="Helical" evidence="6">
    <location>
        <begin position="177"/>
        <end position="194"/>
    </location>
</feature>
<protein>
    <submittedName>
        <fullName evidence="7">Major facilitator superfamily domain-containing protein</fullName>
    </submittedName>
</protein>
<reference evidence="7 8" key="1">
    <citation type="submission" date="2016-07" db="EMBL/GenBank/DDBJ databases">
        <title>Pervasive Adenine N6-methylation of Active Genes in Fungi.</title>
        <authorList>
            <consortium name="DOE Joint Genome Institute"/>
            <person name="Mondo S.J."/>
            <person name="Dannebaum R.O."/>
            <person name="Kuo R.C."/>
            <person name="Labutti K."/>
            <person name="Haridas S."/>
            <person name="Kuo A."/>
            <person name="Salamov A."/>
            <person name="Ahrendt S.R."/>
            <person name="Lipzen A."/>
            <person name="Sullivan W."/>
            <person name="Andreopoulos W.B."/>
            <person name="Clum A."/>
            <person name="Lindquist E."/>
            <person name="Daum C."/>
            <person name="Ramamoorthy G.K."/>
            <person name="Gryganskyi A."/>
            <person name="Culley D."/>
            <person name="Magnuson J.K."/>
            <person name="James T.Y."/>
            <person name="O'Malley M.A."/>
            <person name="Stajich J.E."/>
            <person name="Spatafora J.W."/>
            <person name="Visel A."/>
            <person name="Grigoriev I.V."/>
        </authorList>
    </citation>
    <scope>NUCLEOTIDE SEQUENCE [LARGE SCALE GENOMIC DNA]</scope>
    <source>
        <strain evidence="7 8">68-887.2</strain>
    </source>
</reference>
<feature type="transmembrane region" description="Helical" evidence="6">
    <location>
        <begin position="396"/>
        <end position="418"/>
    </location>
</feature>
<sequence>MDAAEEERKTGEEDKQIAVVSLENRAEVEITDIVEASEGAYTKAEFDRLLWKIDLILWICGGVQQADKTSISTQATFGLRTDTHLVGQQYSWLSTVFYLTYLVCEFPGNIILQRFNVGRALGCFMFAWGIIVLCVAFAKNFADLMVLRALQGAAECTISPGLLIITGSWYTKREHPVSFGAIAALINYGVGTHAKNHPGGLAAWKGISLFLGSLTIVLSVVVFFVLGTPREVPWLNERERKMAIARTVANQTGSDRAKHEKFKWNQFRNAFKDPQTYFFFFITVTCQMPNGGVTTFGNLVYTSFGFSALDTLVKGTIPQSLVSVAHFIVVGLVCLRWPKTRFICTLLSIIPAFVGMLCLGLIKTTPRIFKWGLFLMTVTGNILLASNVAGRTKKSVTATILFVAYCTGNAIGAQLFQAKDAPRYIPALIACACLFGVEFVGLVLWRYYYIFKNAQRDRRAAALGLTETDIEHLGRLAAEADTDDYENEHFRYSI</sequence>
<comment type="subcellular location">
    <subcellularLocation>
        <location evidence="1">Membrane</location>
        <topology evidence="1">Multi-pass membrane protein</topology>
    </subcellularLocation>
</comment>
<evidence type="ECO:0000256" key="2">
    <source>
        <dbReference type="ARBA" id="ARBA00022448"/>
    </source>
</evidence>
<dbReference type="Pfam" id="PF07690">
    <property type="entry name" value="MFS_1"/>
    <property type="match status" value="1"/>
</dbReference>
<dbReference type="PANTHER" id="PTHR43791">
    <property type="entry name" value="PERMEASE-RELATED"/>
    <property type="match status" value="1"/>
</dbReference>
<name>A0A1Y2AN84_9TREE</name>
<dbReference type="SUPFAM" id="SSF103473">
    <property type="entry name" value="MFS general substrate transporter"/>
    <property type="match status" value="1"/>
</dbReference>
<dbReference type="OrthoDB" id="6730379at2759"/>
<gene>
    <name evidence="7" type="ORF">BCR39DRAFT_566785</name>
</gene>
<feature type="transmembrane region" description="Helical" evidence="6">
    <location>
        <begin position="277"/>
        <end position="297"/>
    </location>
</feature>
<dbReference type="PANTHER" id="PTHR43791:SF7">
    <property type="entry name" value="MAJOR FACILITATOR SUPERFAMILY (MFS) PROFILE DOMAIN-CONTAINING PROTEIN"/>
    <property type="match status" value="1"/>
</dbReference>
<evidence type="ECO:0000256" key="1">
    <source>
        <dbReference type="ARBA" id="ARBA00004141"/>
    </source>
</evidence>
<dbReference type="Gene3D" id="1.20.1250.20">
    <property type="entry name" value="MFS general substrate transporter like domains"/>
    <property type="match status" value="1"/>
</dbReference>
<dbReference type="GO" id="GO:0022857">
    <property type="term" value="F:transmembrane transporter activity"/>
    <property type="evidence" value="ECO:0007669"/>
    <property type="project" value="InterPro"/>
</dbReference>
<evidence type="ECO:0000256" key="6">
    <source>
        <dbReference type="SAM" id="Phobius"/>
    </source>
</evidence>